<comment type="caution">
    <text evidence="3">The sequence shown here is derived from an EMBL/GenBank/DDBJ whole genome shotgun (WGS) entry which is preliminary data.</text>
</comment>
<evidence type="ECO:0000313" key="4">
    <source>
        <dbReference type="Proteomes" id="UP000828390"/>
    </source>
</evidence>
<keyword evidence="2" id="KW-1133">Transmembrane helix</keyword>
<evidence type="ECO:0000256" key="2">
    <source>
        <dbReference type="SAM" id="Phobius"/>
    </source>
</evidence>
<evidence type="ECO:0000313" key="3">
    <source>
        <dbReference type="EMBL" id="KAH3706563.1"/>
    </source>
</evidence>
<feature type="region of interest" description="Disordered" evidence="1">
    <location>
        <begin position="1"/>
        <end position="60"/>
    </location>
</feature>
<evidence type="ECO:0000256" key="1">
    <source>
        <dbReference type="SAM" id="MobiDB-lite"/>
    </source>
</evidence>
<gene>
    <name evidence="3" type="ORF">DPMN_065950</name>
</gene>
<reference evidence="3" key="1">
    <citation type="journal article" date="2019" name="bioRxiv">
        <title>The Genome of the Zebra Mussel, Dreissena polymorpha: A Resource for Invasive Species Research.</title>
        <authorList>
            <person name="McCartney M.A."/>
            <person name="Auch B."/>
            <person name="Kono T."/>
            <person name="Mallez S."/>
            <person name="Zhang Y."/>
            <person name="Obille A."/>
            <person name="Becker A."/>
            <person name="Abrahante J.E."/>
            <person name="Garbe J."/>
            <person name="Badalamenti J.P."/>
            <person name="Herman A."/>
            <person name="Mangelson H."/>
            <person name="Liachko I."/>
            <person name="Sullivan S."/>
            <person name="Sone E.D."/>
            <person name="Koren S."/>
            <person name="Silverstein K.A.T."/>
            <person name="Beckman K.B."/>
            <person name="Gohl D.M."/>
        </authorList>
    </citation>
    <scope>NUCLEOTIDE SEQUENCE</scope>
    <source>
        <strain evidence="3">Duluth1</strain>
        <tissue evidence="3">Whole animal</tissue>
    </source>
</reference>
<protein>
    <submittedName>
        <fullName evidence="3">Uncharacterized protein</fullName>
    </submittedName>
</protein>
<dbReference type="OrthoDB" id="6125485at2759"/>
<feature type="compositionally biased region" description="Basic and acidic residues" evidence="1">
    <location>
        <begin position="29"/>
        <end position="46"/>
    </location>
</feature>
<feature type="compositionally biased region" description="Low complexity" evidence="1">
    <location>
        <begin position="142"/>
        <end position="197"/>
    </location>
</feature>
<sequence length="583" mass="64678">MSGENGKVDDLEWPTFGETEQFQVSYSPEPKDDVFTEFKPSSDKHNIRNKKRLQRSKKKQSIRRLWRVSESDIDRQHQSCLHDRKRCVVISVLVACIVIIVAIAIGLGVYFGVVRKSKADDPKHDFVVDEITFAPYSTSTSTSVTTTQMPVTPSTATTTTKATTKIPSTQTTTPTSTSTTTTITTTTSTTTTTTTPLPTKPPVIPYTGSDAEIALVRQRLNRCRLQMAVFEKCQSYRDMVTCAYLESVRQGVLVPVVELDTVAERHLTQILPWDSFRDPLVCRENGALRLSNVSALPTTLDGLCSSADAVKMYGRFNCSIIHYPLQMETMTKEEQCRVQWGVVGCVASVLKCAVDEISHVMAEYQTNISDSMGLAGVNASWCKDVFEALVTTSLCEATLYQNMFTISTQCGQVIQQPALVANATGNSCILFDTFFECSYNTIPSGVRFKECERKKETLRKVMWKVAALAANVNNLPKLVNAQTCLDRPPVHRDVCSASEQLIAIVDTKCYVQFNYLTDKTVCLYLSRYVFACGTTYMNTLGLSCTAKHIHDALVAQSGVIDKIFTIDVQKYNENSSCIDAGNI</sequence>
<organism evidence="3 4">
    <name type="scientific">Dreissena polymorpha</name>
    <name type="common">Zebra mussel</name>
    <name type="synonym">Mytilus polymorpha</name>
    <dbReference type="NCBI Taxonomy" id="45954"/>
    <lineage>
        <taxon>Eukaryota</taxon>
        <taxon>Metazoa</taxon>
        <taxon>Spiralia</taxon>
        <taxon>Lophotrochozoa</taxon>
        <taxon>Mollusca</taxon>
        <taxon>Bivalvia</taxon>
        <taxon>Autobranchia</taxon>
        <taxon>Heteroconchia</taxon>
        <taxon>Euheterodonta</taxon>
        <taxon>Imparidentia</taxon>
        <taxon>Neoheterodontei</taxon>
        <taxon>Myida</taxon>
        <taxon>Dreissenoidea</taxon>
        <taxon>Dreissenidae</taxon>
        <taxon>Dreissena</taxon>
    </lineage>
</organism>
<dbReference type="EMBL" id="JAIWYP010000014">
    <property type="protein sequence ID" value="KAH3706563.1"/>
    <property type="molecule type" value="Genomic_DNA"/>
</dbReference>
<dbReference type="AlphaFoldDB" id="A0A9D4BUL5"/>
<dbReference type="Proteomes" id="UP000828390">
    <property type="component" value="Unassembled WGS sequence"/>
</dbReference>
<feature type="compositionally biased region" description="Basic residues" evidence="1">
    <location>
        <begin position="47"/>
        <end position="60"/>
    </location>
</feature>
<keyword evidence="2" id="KW-0812">Transmembrane</keyword>
<keyword evidence="4" id="KW-1185">Reference proteome</keyword>
<feature type="compositionally biased region" description="Basic and acidic residues" evidence="1">
    <location>
        <begin position="1"/>
        <end position="10"/>
    </location>
</feature>
<accession>A0A9D4BUL5</accession>
<feature type="region of interest" description="Disordered" evidence="1">
    <location>
        <begin position="142"/>
        <end position="204"/>
    </location>
</feature>
<proteinExistence type="predicted"/>
<feature type="transmembrane region" description="Helical" evidence="2">
    <location>
        <begin position="87"/>
        <end position="113"/>
    </location>
</feature>
<keyword evidence="2" id="KW-0472">Membrane</keyword>
<reference evidence="3" key="2">
    <citation type="submission" date="2020-11" db="EMBL/GenBank/DDBJ databases">
        <authorList>
            <person name="McCartney M.A."/>
            <person name="Auch B."/>
            <person name="Kono T."/>
            <person name="Mallez S."/>
            <person name="Becker A."/>
            <person name="Gohl D.M."/>
            <person name="Silverstein K.A.T."/>
            <person name="Koren S."/>
            <person name="Bechman K.B."/>
            <person name="Herman A."/>
            <person name="Abrahante J.E."/>
            <person name="Garbe J."/>
        </authorList>
    </citation>
    <scope>NUCLEOTIDE SEQUENCE</scope>
    <source>
        <strain evidence="3">Duluth1</strain>
        <tissue evidence="3">Whole animal</tissue>
    </source>
</reference>
<name>A0A9D4BUL5_DREPO</name>